<feature type="chain" id="PRO_5047313933" evidence="12">
    <location>
        <begin position="30"/>
        <end position="805"/>
    </location>
</feature>
<keyword evidence="7" id="KW-0406">Ion transport</keyword>
<evidence type="ECO:0000313" key="15">
    <source>
        <dbReference type="EMBL" id="WOJ94577.1"/>
    </source>
</evidence>
<keyword evidence="16" id="KW-1185">Reference proteome</keyword>
<keyword evidence="15" id="KW-0675">Receptor</keyword>
<keyword evidence="9 11" id="KW-0472">Membrane</keyword>
<comment type="similarity">
    <text evidence="11">Belongs to the TonB-dependent receptor family.</text>
</comment>
<evidence type="ECO:0000256" key="11">
    <source>
        <dbReference type="RuleBase" id="RU003357"/>
    </source>
</evidence>
<comment type="subcellular location">
    <subcellularLocation>
        <location evidence="1">Cell outer membrane</location>
        <topology evidence="1">Multi-pass membrane protein</topology>
    </subcellularLocation>
</comment>
<keyword evidence="3" id="KW-1134">Transmembrane beta strand</keyword>
<dbReference type="Pfam" id="PF07715">
    <property type="entry name" value="Plug"/>
    <property type="match status" value="1"/>
</dbReference>
<gene>
    <name evidence="15" type="ORF">R0135_05280</name>
</gene>
<accession>A0ABZ0I6A3</accession>
<keyword evidence="6" id="KW-0408">Iron</keyword>
<proteinExistence type="inferred from homology"/>
<evidence type="ECO:0000256" key="7">
    <source>
        <dbReference type="ARBA" id="ARBA00023065"/>
    </source>
</evidence>
<evidence type="ECO:0000256" key="6">
    <source>
        <dbReference type="ARBA" id="ARBA00023004"/>
    </source>
</evidence>
<evidence type="ECO:0000256" key="1">
    <source>
        <dbReference type="ARBA" id="ARBA00004571"/>
    </source>
</evidence>
<dbReference type="SUPFAM" id="SSF56935">
    <property type="entry name" value="Porins"/>
    <property type="match status" value="1"/>
</dbReference>
<dbReference type="InterPro" id="IPR036942">
    <property type="entry name" value="Beta-barrel_TonB_sf"/>
</dbReference>
<dbReference type="InterPro" id="IPR012910">
    <property type="entry name" value="Plug_dom"/>
</dbReference>
<dbReference type="PANTHER" id="PTHR32552:SF81">
    <property type="entry name" value="TONB-DEPENDENT OUTER MEMBRANE RECEPTOR"/>
    <property type="match status" value="1"/>
</dbReference>
<feature type="domain" description="TonB-dependent receptor plug" evidence="14">
    <location>
        <begin position="49"/>
        <end position="157"/>
    </location>
</feature>
<dbReference type="Gene3D" id="2.40.170.20">
    <property type="entry name" value="TonB-dependent receptor, beta-barrel domain"/>
    <property type="match status" value="1"/>
</dbReference>
<dbReference type="Pfam" id="PF00593">
    <property type="entry name" value="TonB_dep_Rec_b-barrel"/>
    <property type="match status" value="1"/>
</dbReference>
<keyword evidence="5" id="KW-0812">Transmembrane</keyword>
<name>A0ABZ0I6A3_9GAMM</name>
<evidence type="ECO:0000256" key="3">
    <source>
        <dbReference type="ARBA" id="ARBA00022452"/>
    </source>
</evidence>
<organism evidence="15 16">
    <name type="scientific">Congregibacter variabilis</name>
    <dbReference type="NCBI Taxonomy" id="3081200"/>
    <lineage>
        <taxon>Bacteria</taxon>
        <taxon>Pseudomonadati</taxon>
        <taxon>Pseudomonadota</taxon>
        <taxon>Gammaproteobacteria</taxon>
        <taxon>Cellvibrionales</taxon>
        <taxon>Halieaceae</taxon>
        <taxon>Congregibacter</taxon>
    </lineage>
</organism>
<evidence type="ECO:0000259" key="13">
    <source>
        <dbReference type="Pfam" id="PF00593"/>
    </source>
</evidence>
<evidence type="ECO:0000256" key="12">
    <source>
        <dbReference type="SAM" id="SignalP"/>
    </source>
</evidence>
<evidence type="ECO:0000256" key="8">
    <source>
        <dbReference type="ARBA" id="ARBA00023077"/>
    </source>
</evidence>
<dbReference type="EMBL" id="CP136864">
    <property type="protein sequence ID" value="WOJ94577.1"/>
    <property type="molecule type" value="Genomic_DNA"/>
</dbReference>
<dbReference type="PANTHER" id="PTHR32552">
    <property type="entry name" value="FERRICHROME IRON RECEPTOR-RELATED"/>
    <property type="match status" value="1"/>
</dbReference>
<feature type="domain" description="TonB-dependent receptor-like beta-barrel" evidence="13">
    <location>
        <begin position="281"/>
        <end position="767"/>
    </location>
</feature>
<keyword evidence="8 11" id="KW-0798">TonB box</keyword>
<evidence type="ECO:0000256" key="4">
    <source>
        <dbReference type="ARBA" id="ARBA00022496"/>
    </source>
</evidence>
<dbReference type="RefSeq" id="WP_407349214.1">
    <property type="nucleotide sequence ID" value="NZ_CP136864.1"/>
</dbReference>
<evidence type="ECO:0000256" key="9">
    <source>
        <dbReference type="ARBA" id="ARBA00023136"/>
    </source>
</evidence>
<evidence type="ECO:0000259" key="14">
    <source>
        <dbReference type="Pfam" id="PF07715"/>
    </source>
</evidence>
<evidence type="ECO:0000313" key="16">
    <source>
        <dbReference type="Proteomes" id="UP001626537"/>
    </source>
</evidence>
<feature type="signal peptide" evidence="12">
    <location>
        <begin position="1"/>
        <end position="29"/>
    </location>
</feature>
<keyword evidence="2" id="KW-0813">Transport</keyword>
<evidence type="ECO:0000256" key="10">
    <source>
        <dbReference type="ARBA" id="ARBA00023237"/>
    </source>
</evidence>
<keyword evidence="10" id="KW-0998">Cell outer membrane</keyword>
<evidence type="ECO:0000256" key="2">
    <source>
        <dbReference type="ARBA" id="ARBA00022448"/>
    </source>
</evidence>
<reference evidence="15 16" key="1">
    <citation type="submission" date="2023-10" db="EMBL/GenBank/DDBJ databases">
        <title>Two novel species belonging to the OM43/NOR5 clade.</title>
        <authorList>
            <person name="Park M."/>
        </authorList>
    </citation>
    <scope>NUCLEOTIDE SEQUENCE [LARGE SCALE GENOMIC DNA]</scope>
    <source>
        <strain evidence="15 16">IMCC43200</strain>
    </source>
</reference>
<keyword evidence="4" id="KW-0410">Iron transport</keyword>
<evidence type="ECO:0000256" key="5">
    <source>
        <dbReference type="ARBA" id="ARBA00022692"/>
    </source>
</evidence>
<protein>
    <submittedName>
        <fullName evidence="15">TonB-dependent receptor</fullName>
    </submittedName>
</protein>
<sequence length="805" mass="86573">MPARNTLKAIPAAIAAAGFAASVSLPALGQGAGMLEEVIVTAAKRQQTLQEIPIAVSVVTAESIEQSQVLDIKDLQTLVPSLRVTQLQGSAQTNFIIRGFGNGANNPGIEPSVGVFIDGVYRSRVGSALADLPKLERVEVLRGPQSTLFGKNASAGVINVVTAKPDLAGYSGSVSATVGNYNQKIVRGDITGPLSDNVAFSLSGSMNQRDGYYDNIELDTEQNEINRWNLRGQLLWNPSDRMEVRFIADSDGLDEQCCGVANLVNGPTGAVVQALGGNLVPEQPFAYEGFYDFDPQNRIDTQGLSMQIDYDFDSFTLTSITAQRKLEQFDLGDVDYTSARLVTPDAANERDTTIDTFTQELRLTSATDGPLQWMVGAFYFTEELETQGAFGYGDQFRPYADFLIQGATGGALNLGVLEAIYGVPGLSFLEGQGFPSETYTLDDDTLSLFAQVDFDITDALTLTVGANYTEVDKEATANLVSTDVFATLPFGGTPFQGLQALQFLPPFLNFGNPAVDGNTVEDGTTNDDDITYTVRLAYDLTQNINVYAGVSTGFKATSWNMSRDSRPFASDIPALGAAGLLPPNIVAGTRWAGPEESTVYEAGLKAEFDTVSVNVAIFNQEIEGFQQNIFTGTGFVLGNAGKQSTDGLEYEINWAPTDGLRIAFAATHLWPLYDSFVGGVGIGGATDLSGKRPAGIPQLSTNTSATYNFNIGNAMSYARIEHVYEREVQVVDNLDKDVAGREINMFNASFGMTFSSGLEFNLWGRNLNGDEYLLSAFNSVAQAGSISAYPNQPRTYGATLKYNFE</sequence>
<dbReference type="Proteomes" id="UP001626537">
    <property type="component" value="Chromosome"/>
</dbReference>
<dbReference type="InterPro" id="IPR039426">
    <property type="entry name" value="TonB-dep_rcpt-like"/>
</dbReference>
<keyword evidence="12" id="KW-0732">Signal</keyword>
<dbReference type="InterPro" id="IPR000531">
    <property type="entry name" value="Beta-barrel_TonB"/>
</dbReference>